<feature type="coiled-coil region" evidence="1">
    <location>
        <begin position="157"/>
        <end position="184"/>
    </location>
</feature>
<keyword evidence="1" id="KW-0175">Coiled coil</keyword>
<dbReference type="RefSeq" id="WP_103162696.1">
    <property type="nucleotide sequence ID" value="NZ_MTAH01000012.1"/>
</dbReference>
<evidence type="ECO:0000313" key="3">
    <source>
        <dbReference type="Proteomes" id="UP000237274"/>
    </source>
</evidence>
<protein>
    <submittedName>
        <fullName evidence="2">Uncharacterized protein</fullName>
    </submittedName>
</protein>
<evidence type="ECO:0000256" key="1">
    <source>
        <dbReference type="SAM" id="Coils"/>
    </source>
</evidence>
<name>A0ABD6VLP2_9GAMM</name>
<evidence type="ECO:0000313" key="2">
    <source>
        <dbReference type="EMBL" id="POE25365.1"/>
    </source>
</evidence>
<organism evidence="2 3">
    <name type="scientific">Pectobacterium odoriferum</name>
    <dbReference type="NCBI Taxonomy" id="78398"/>
    <lineage>
        <taxon>Bacteria</taxon>
        <taxon>Pseudomonadati</taxon>
        <taxon>Pseudomonadota</taxon>
        <taxon>Gammaproteobacteria</taxon>
        <taxon>Enterobacterales</taxon>
        <taxon>Pectobacteriaceae</taxon>
        <taxon>Pectobacterium</taxon>
    </lineage>
</organism>
<sequence length="225" mass="25209">MAKSSKIIDSLSEVKATLSEYLNKKEKLKNKINDINLRIGELQSMPMSLDDYCTFIPDFINRFGSNVFSSLKRSMTNSYNNSEGNSEAWGNVEKENGEVVGLTRLLGFSGLAKSDDNNLEILRYLCFLFPDEIAGKVIEALKNDTSTAWGNESLPPIAERREMVKELVEQRTSLEKELSDVSTEIQSINSLFSQMPQADTEENAEISSLHSDMVVIQHAPRGFSI</sequence>
<reference evidence="2 3" key="1">
    <citation type="submission" date="2017-01" db="EMBL/GenBank/DDBJ databases">
        <title>Comparative Genomics of 38 Pectobacterium strains comprising three species revealed the characteristics of Pectobacterium carotovorum.</title>
        <authorList>
            <person name="Xie H."/>
            <person name="Ma Y."/>
            <person name="Li X."/>
        </authorList>
    </citation>
    <scope>NUCLEOTIDE SEQUENCE [LARGE SCALE GENOMIC DNA]</scope>
    <source>
        <strain evidence="2 3">Q142</strain>
    </source>
</reference>
<proteinExistence type="predicted"/>
<dbReference type="Proteomes" id="UP000237274">
    <property type="component" value="Unassembled WGS sequence"/>
</dbReference>
<gene>
    <name evidence="2" type="ORF">BV926_16385</name>
</gene>
<accession>A0ABD6VLP2</accession>
<feature type="coiled-coil region" evidence="1">
    <location>
        <begin position="11"/>
        <end position="45"/>
    </location>
</feature>
<dbReference type="EMBL" id="MTAO01000012">
    <property type="protein sequence ID" value="POE25365.1"/>
    <property type="molecule type" value="Genomic_DNA"/>
</dbReference>
<comment type="caution">
    <text evidence="2">The sequence shown here is derived from an EMBL/GenBank/DDBJ whole genome shotgun (WGS) entry which is preliminary data.</text>
</comment>
<dbReference type="AlphaFoldDB" id="A0ABD6VLP2"/>